<gene>
    <name evidence="1" type="ORF">VP01_2506g2</name>
</gene>
<dbReference type="VEuPathDB" id="FungiDB:VP01_2506g2"/>
<proteinExistence type="predicted"/>
<dbReference type="STRING" id="27349.A0A0L6V5I3"/>
<dbReference type="EMBL" id="LAVV01007399">
    <property type="protein sequence ID" value="KNZ56056.1"/>
    <property type="molecule type" value="Genomic_DNA"/>
</dbReference>
<evidence type="ECO:0000313" key="1">
    <source>
        <dbReference type="EMBL" id="KNZ56056.1"/>
    </source>
</evidence>
<dbReference type="Proteomes" id="UP000037035">
    <property type="component" value="Unassembled WGS sequence"/>
</dbReference>
<sequence length="167" mass="19184">MQITLQTFGNQFQEEMTQMVESGLTDAQIQQRLEVRHSLTIYWNNLTKLHLISTEAAPFPRFTTLLQQAIIITNTNNLDSQQVEIEKFLFSKATSADPVWNFGPQVSICVSLHDLSCFKKLDPFGVDNKSRRVLKQQLFKKLGPNLIWSADGHNKLKKIKNFVVLIH</sequence>
<evidence type="ECO:0000313" key="2">
    <source>
        <dbReference type="Proteomes" id="UP000037035"/>
    </source>
</evidence>
<comment type="caution">
    <text evidence="1">The sequence shown here is derived from an EMBL/GenBank/DDBJ whole genome shotgun (WGS) entry which is preliminary data.</text>
</comment>
<dbReference type="AlphaFoldDB" id="A0A0L6V5I3"/>
<reference evidence="1 2" key="1">
    <citation type="submission" date="2015-08" db="EMBL/GenBank/DDBJ databases">
        <title>Next Generation Sequencing and Analysis of the Genome of Puccinia sorghi L Schw, the Causal Agent of Maize Common Rust.</title>
        <authorList>
            <person name="Rochi L."/>
            <person name="Burguener G."/>
            <person name="Darino M."/>
            <person name="Turjanski A."/>
            <person name="Kreff E."/>
            <person name="Dieguez M.J."/>
            <person name="Sacco F."/>
        </authorList>
    </citation>
    <scope>NUCLEOTIDE SEQUENCE [LARGE SCALE GENOMIC DNA]</scope>
    <source>
        <strain evidence="1 2">RO10H11247</strain>
    </source>
</reference>
<protein>
    <submittedName>
        <fullName evidence="1">Uncharacterized protein</fullName>
    </submittedName>
</protein>
<name>A0A0L6V5I3_9BASI</name>
<dbReference type="PANTHER" id="PTHR46177">
    <property type="entry name" value="INTEGRASE CATALYTIC DOMAIN-CONTAINING PROTEIN"/>
    <property type="match status" value="1"/>
</dbReference>
<keyword evidence="2" id="KW-1185">Reference proteome</keyword>
<accession>A0A0L6V5I3</accession>
<organism evidence="1 2">
    <name type="scientific">Puccinia sorghi</name>
    <dbReference type="NCBI Taxonomy" id="27349"/>
    <lineage>
        <taxon>Eukaryota</taxon>
        <taxon>Fungi</taxon>
        <taxon>Dikarya</taxon>
        <taxon>Basidiomycota</taxon>
        <taxon>Pucciniomycotina</taxon>
        <taxon>Pucciniomycetes</taxon>
        <taxon>Pucciniales</taxon>
        <taxon>Pucciniaceae</taxon>
        <taxon>Puccinia</taxon>
    </lineage>
</organism>
<dbReference type="PANTHER" id="PTHR46177:SF1">
    <property type="entry name" value="INTEGRASE CATALYTIC DOMAIN-CONTAINING PROTEIN"/>
    <property type="match status" value="1"/>
</dbReference>